<protein>
    <recommendedName>
        <fullName evidence="3">DUF6821 domain-containing protein</fullName>
    </recommendedName>
</protein>
<accession>A0AAX6GWQ1</accession>
<dbReference type="AlphaFoldDB" id="A0AAX6GWQ1"/>
<name>A0AAX6GWQ1_IRIPA</name>
<dbReference type="InterPro" id="IPR049224">
    <property type="entry name" value="DUF6821"/>
</dbReference>
<reference evidence="4" key="2">
    <citation type="submission" date="2023-04" db="EMBL/GenBank/DDBJ databases">
        <authorList>
            <person name="Bruccoleri R.E."/>
            <person name="Oakeley E.J."/>
            <person name="Faust A.-M."/>
            <person name="Dessus-Babus S."/>
            <person name="Altorfer M."/>
            <person name="Burckhardt D."/>
            <person name="Oertli M."/>
            <person name="Naumann U."/>
            <person name="Petersen F."/>
            <person name="Wong J."/>
        </authorList>
    </citation>
    <scope>NUCLEOTIDE SEQUENCE</scope>
    <source>
        <strain evidence="4">GSM-AAB239-AS_SAM_17_03QT</strain>
        <tissue evidence="4">Leaf</tissue>
    </source>
</reference>
<reference evidence="4" key="1">
    <citation type="journal article" date="2023" name="GigaByte">
        <title>Genome assembly of the bearded iris, Iris pallida Lam.</title>
        <authorList>
            <person name="Bruccoleri R.E."/>
            <person name="Oakeley E.J."/>
            <person name="Faust A.M.E."/>
            <person name="Altorfer M."/>
            <person name="Dessus-Babus S."/>
            <person name="Burckhardt D."/>
            <person name="Oertli M."/>
            <person name="Naumann U."/>
            <person name="Petersen F."/>
            <person name="Wong J."/>
        </authorList>
    </citation>
    <scope>NUCLEOTIDE SEQUENCE</scope>
    <source>
        <strain evidence="4">GSM-AAB239-AS_SAM_17_03QT</strain>
    </source>
</reference>
<evidence type="ECO:0000313" key="5">
    <source>
        <dbReference type="Proteomes" id="UP001140949"/>
    </source>
</evidence>
<evidence type="ECO:0000256" key="1">
    <source>
        <dbReference type="SAM" id="MobiDB-lite"/>
    </source>
</evidence>
<dbReference type="PANTHER" id="PTHR33646:SF2">
    <property type="entry name" value="F20H23.8 PROTEIN"/>
    <property type="match status" value="1"/>
</dbReference>
<proteinExistence type="predicted"/>
<feature type="transmembrane region" description="Helical" evidence="2">
    <location>
        <begin position="159"/>
        <end position="182"/>
    </location>
</feature>
<dbReference type="Proteomes" id="UP001140949">
    <property type="component" value="Unassembled WGS sequence"/>
</dbReference>
<gene>
    <name evidence="4" type="ORF">M6B38_342365</name>
</gene>
<dbReference type="Pfam" id="PF20705">
    <property type="entry name" value="DUF6821"/>
    <property type="match status" value="1"/>
</dbReference>
<evidence type="ECO:0000259" key="3">
    <source>
        <dbReference type="Pfam" id="PF20705"/>
    </source>
</evidence>
<keyword evidence="2" id="KW-1133">Transmembrane helix</keyword>
<evidence type="ECO:0000256" key="2">
    <source>
        <dbReference type="SAM" id="Phobius"/>
    </source>
</evidence>
<comment type="caution">
    <text evidence="4">The sequence shown here is derived from an EMBL/GenBank/DDBJ whole genome shotgun (WGS) entry which is preliminary data.</text>
</comment>
<sequence length="256" mass="28568">MEKSSCMDMDMDMDMDIEDWELLQVPNATAFEFGIDSGKDLLLSETNFGGAAAFVDSHYFVLPSKNQELGVENSTPGKAAREEEEELVEFKDIGVDHYSLPELGSRENIVALPISSGDDERRLRREEGMDDDDKAEEEEEEEGCVDDDAEEKPCRRWRLVGGTVAGAICSIAAAIICVVALGGRRQPNYQTRSRSQRLPFQIYADEKRIKQVMHQATRLNHALTAARGVPTTTTTTTTRRADISFGGYYDGLWSEL</sequence>
<evidence type="ECO:0000313" key="4">
    <source>
        <dbReference type="EMBL" id="KAJ6832934.1"/>
    </source>
</evidence>
<dbReference type="PANTHER" id="PTHR33646">
    <property type="entry name" value="GB|AAF00631.1"/>
    <property type="match status" value="1"/>
</dbReference>
<dbReference type="InterPro" id="IPR045883">
    <property type="entry name" value="At4g13530-like"/>
</dbReference>
<organism evidence="4 5">
    <name type="scientific">Iris pallida</name>
    <name type="common">Sweet iris</name>
    <dbReference type="NCBI Taxonomy" id="29817"/>
    <lineage>
        <taxon>Eukaryota</taxon>
        <taxon>Viridiplantae</taxon>
        <taxon>Streptophyta</taxon>
        <taxon>Embryophyta</taxon>
        <taxon>Tracheophyta</taxon>
        <taxon>Spermatophyta</taxon>
        <taxon>Magnoliopsida</taxon>
        <taxon>Liliopsida</taxon>
        <taxon>Asparagales</taxon>
        <taxon>Iridaceae</taxon>
        <taxon>Iridoideae</taxon>
        <taxon>Irideae</taxon>
        <taxon>Iris</taxon>
    </lineage>
</organism>
<feature type="compositionally biased region" description="Acidic residues" evidence="1">
    <location>
        <begin position="128"/>
        <end position="148"/>
    </location>
</feature>
<keyword evidence="2" id="KW-0812">Transmembrane</keyword>
<dbReference type="EMBL" id="JANAVB010015600">
    <property type="protein sequence ID" value="KAJ6832934.1"/>
    <property type="molecule type" value="Genomic_DNA"/>
</dbReference>
<keyword evidence="2" id="KW-0472">Membrane</keyword>
<feature type="domain" description="DUF6821" evidence="3">
    <location>
        <begin position="127"/>
        <end position="252"/>
    </location>
</feature>
<feature type="region of interest" description="Disordered" evidence="1">
    <location>
        <begin position="120"/>
        <end position="148"/>
    </location>
</feature>
<keyword evidence="5" id="KW-1185">Reference proteome</keyword>